<evidence type="ECO:0000256" key="3">
    <source>
        <dbReference type="ARBA" id="ARBA00023027"/>
    </source>
</evidence>
<dbReference type="Pfam" id="PF01370">
    <property type="entry name" value="Epimerase"/>
    <property type="match status" value="1"/>
</dbReference>
<sequence>MHRLLITGAAGGIGRIMRQKLASLATIVRLSDISDLGEAAPHEEIMPCDLADSQGMRDLVDGCDGILHLGGMAGEAPSSQIVGINITGCLNLYEAARAHGMPRILLASSQHAMGFYRQDEQLDATMPMRPDGLYGLSKCFSELTAQMYFDKFGQETAIVRIGSCFEAPRDRRMLATWLSYDDFAALVRRVFKVPRLGCATVWGVSNNDARWWDNRTANFLGWQPKDNAADHRDRIEATQPMPDRTSRASIYQGGPFVEKPIVHDL</sequence>
<dbReference type="PANTHER" id="PTHR43103">
    <property type="entry name" value="NUCLEOSIDE-DIPHOSPHATE-SUGAR EPIMERASE"/>
    <property type="match status" value="1"/>
</dbReference>
<protein>
    <submittedName>
        <fullName evidence="5">NAD-dependent dehydratase</fullName>
    </submittedName>
</protein>
<dbReference type="STRING" id="1672749.BJF92_21390"/>
<comment type="caution">
    <text evidence="5">The sequence shown here is derived from an EMBL/GenBank/DDBJ whole genome shotgun (WGS) entry which is preliminary data.</text>
</comment>
<dbReference type="Proteomes" id="UP000186143">
    <property type="component" value="Unassembled WGS sequence"/>
</dbReference>
<dbReference type="InterPro" id="IPR001509">
    <property type="entry name" value="Epimerase_deHydtase"/>
</dbReference>
<evidence type="ECO:0000256" key="2">
    <source>
        <dbReference type="ARBA" id="ARBA00023002"/>
    </source>
</evidence>
<evidence type="ECO:0000256" key="1">
    <source>
        <dbReference type="ARBA" id="ARBA00007637"/>
    </source>
</evidence>
<gene>
    <name evidence="5" type="ORF">BJF92_21390</name>
</gene>
<dbReference type="OrthoDB" id="8770295at2"/>
<name>A0A1Q9AP08_9HYPH</name>
<dbReference type="RefSeq" id="WP_075633410.1">
    <property type="nucleotide sequence ID" value="NZ_MKIO01000020.1"/>
</dbReference>
<dbReference type="AlphaFoldDB" id="A0A1Q9AP08"/>
<dbReference type="InterPro" id="IPR036291">
    <property type="entry name" value="NAD(P)-bd_dom_sf"/>
</dbReference>
<dbReference type="SUPFAM" id="SSF51735">
    <property type="entry name" value="NAD(P)-binding Rossmann-fold domains"/>
    <property type="match status" value="1"/>
</dbReference>
<proteinExistence type="inferred from homology"/>
<dbReference type="EMBL" id="MKIO01000020">
    <property type="protein sequence ID" value="OLP57058.1"/>
    <property type="molecule type" value="Genomic_DNA"/>
</dbReference>
<dbReference type="PANTHER" id="PTHR43103:SF5">
    <property type="entry name" value="4-EPIMERASE, PUTATIVE (AFU_ORTHOLOGUE AFUA_7G00360)-RELATED"/>
    <property type="match status" value="1"/>
</dbReference>
<dbReference type="Gene3D" id="3.40.50.720">
    <property type="entry name" value="NAD(P)-binding Rossmann-like Domain"/>
    <property type="match status" value="1"/>
</dbReference>
<evidence type="ECO:0000313" key="6">
    <source>
        <dbReference type="Proteomes" id="UP000186143"/>
    </source>
</evidence>
<evidence type="ECO:0000313" key="5">
    <source>
        <dbReference type="EMBL" id="OLP57058.1"/>
    </source>
</evidence>
<feature type="domain" description="NAD-dependent epimerase/dehydratase" evidence="4">
    <location>
        <begin position="5"/>
        <end position="165"/>
    </location>
</feature>
<reference evidence="5 6" key="1">
    <citation type="submission" date="2016-09" db="EMBL/GenBank/DDBJ databases">
        <title>Rhizobium sp. nov., a novel species isolated from the rice rhizosphere.</title>
        <authorList>
            <person name="Zhao J."/>
            <person name="Zhang X."/>
        </authorList>
    </citation>
    <scope>NUCLEOTIDE SEQUENCE [LARGE SCALE GENOMIC DNA]</scope>
    <source>
        <strain evidence="5 6">MH17</strain>
    </source>
</reference>
<comment type="similarity">
    <text evidence="1">Belongs to the NAD(P)-dependent epimerase/dehydratase family.</text>
</comment>
<accession>A0A1Q9AP08</accession>
<keyword evidence="2" id="KW-0560">Oxidoreductase</keyword>
<dbReference type="GO" id="GO:0016491">
    <property type="term" value="F:oxidoreductase activity"/>
    <property type="evidence" value="ECO:0007669"/>
    <property type="project" value="UniProtKB-KW"/>
</dbReference>
<organism evidence="5 6">
    <name type="scientific">Xaviernesmea rhizosphaerae</name>
    <dbReference type="NCBI Taxonomy" id="1672749"/>
    <lineage>
        <taxon>Bacteria</taxon>
        <taxon>Pseudomonadati</taxon>
        <taxon>Pseudomonadota</taxon>
        <taxon>Alphaproteobacteria</taxon>
        <taxon>Hyphomicrobiales</taxon>
        <taxon>Rhizobiaceae</taxon>
        <taxon>Rhizobium/Agrobacterium group</taxon>
        <taxon>Xaviernesmea</taxon>
    </lineage>
</organism>
<keyword evidence="3" id="KW-0520">NAD</keyword>
<evidence type="ECO:0000259" key="4">
    <source>
        <dbReference type="Pfam" id="PF01370"/>
    </source>
</evidence>